<proteinExistence type="predicted"/>
<reference evidence="1" key="1">
    <citation type="submission" date="2021-06" db="EMBL/GenBank/DDBJ databases">
        <authorList>
            <person name="Kallberg Y."/>
            <person name="Tangrot J."/>
            <person name="Rosling A."/>
        </authorList>
    </citation>
    <scope>NUCLEOTIDE SEQUENCE</scope>
    <source>
        <strain evidence="1">28 12/20/2015</strain>
    </source>
</reference>
<dbReference type="Proteomes" id="UP000789366">
    <property type="component" value="Unassembled WGS sequence"/>
</dbReference>
<evidence type="ECO:0000313" key="2">
    <source>
        <dbReference type="Proteomes" id="UP000789366"/>
    </source>
</evidence>
<evidence type="ECO:0000313" key="1">
    <source>
        <dbReference type="EMBL" id="CAG8531889.1"/>
    </source>
</evidence>
<keyword evidence="2" id="KW-1185">Reference proteome</keyword>
<name>A0ACA9LKG7_9GLOM</name>
<sequence>MTERGVSEDELGTEEKELFTKIKNKEIDDKEQLKNAKNALVEFIGNKNAEKRINNLRGEVEAARSSDQKDAVRDKLIKLKAEDNIYINKRETDIENLLKKLESNADDTTGNDKPGIP</sequence>
<organism evidence="1 2">
    <name type="scientific">Cetraspora pellucida</name>
    <dbReference type="NCBI Taxonomy" id="1433469"/>
    <lineage>
        <taxon>Eukaryota</taxon>
        <taxon>Fungi</taxon>
        <taxon>Fungi incertae sedis</taxon>
        <taxon>Mucoromycota</taxon>
        <taxon>Glomeromycotina</taxon>
        <taxon>Glomeromycetes</taxon>
        <taxon>Diversisporales</taxon>
        <taxon>Gigasporaceae</taxon>
        <taxon>Cetraspora</taxon>
    </lineage>
</organism>
<protein>
    <submittedName>
        <fullName evidence="1">5524_t:CDS:1</fullName>
    </submittedName>
</protein>
<dbReference type="EMBL" id="CAJVPW010003914">
    <property type="protein sequence ID" value="CAG8531889.1"/>
    <property type="molecule type" value="Genomic_DNA"/>
</dbReference>
<gene>
    <name evidence="1" type="ORF">SPELUC_LOCUS4404</name>
</gene>
<comment type="caution">
    <text evidence="1">The sequence shown here is derived from an EMBL/GenBank/DDBJ whole genome shotgun (WGS) entry which is preliminary data.</text>
</comment>
<accession>A0ACA9LKG7</accession>